<dbReference type="GO" id="GO:0016787">
    <property type="term" value="F:hydrolase activity"/>
    <property type="evidence" value="ECO:0007669"/>
    <property type="project" value="UniProtKB-KW"/>
</dbReference>
<dbReference type="InterPro" id="IPR036237">
    <property type="entry name" value="Xyl_isomerase-like_sf"/>
</dbReference>
<dbReference type="PANTHER" id="PTHR31290:SF5">
    <property type="entry name" value="UV-DAMAGE ENDONUCLEASE"/>
    <property type="match status" value="1"/>
</dbReference>
<evidence type="ECO:0000256" key="3">
    <source>
        <dbReference type="ARBA" id="ARBA00022763"/>
    </source>
</evidence>
<accession>A0A8S8ZMR9</accession>
<protein>
    <recommendedName>
        <fullName evidence="10">UV-damage endonuclease</fullName>
    </recommendedName>
</protein>
<dbReference type="SUPFAM" id="SSF51658">
    <property type="entry name" value="Xylose isomerase-like"/>
    <property type="match status" value="1"/>
</dbReference>
<evidence type="ECO:0000313" key="8">
    <source>
        <dbReference type="EMBL" id="KAA8631974.1"/>
    </source>
</evidence>
<sequence length="715" mass="80438">MNIASSIQSGLPIIKATSHLQSSLTGGLVHITRSLHPAVLTTNSTCTTRRRSTTPIIAMAPRKAKAASLDTQQGESSTFSSTLDSGAPSPARNLRRSGRNLLQPTSERNRNIARRNEVFGRMKGTDDAGQGLPNDKEQEDGVKLAIEGLARMERRLQRATKRQKKQLEEDGIPVPSAVSRPNAPYHPRPINDAKREVHKPMLKAHLNDDEGETKVGVGGPQKLETVATKIVEPDESLDAPERGAARAPPVNSSYLPLPWKGRLGYACLNTYLRSAKPPIFCSRTCRMASIIDHRYPLQYEEEPEHHLKNKPDKSKKPRHELGHKFVQELGLANARDIVKILRWNDKYNIKLFRLSSEMFPFASHPEHGYKLAPFASEVLAEAGKVAAELGHRLTTHPGQFTQLGSPRKEVVDSAIRDLEYHDELLSLLKLPKQQNRDAVMIIHMGGQFGDKAATLERFKKNYARLSQSCKNRLVLENDDVGWTVHDLLPVCEELNIPLVLDYHHHNICFDPAHCREGTLDISEPKLQERIANTWKRKGIKQKMHYSEPCDGAITPRDRRKHRPRVATLPPCPPDMDLMIEAKDKEQAVFELMRTFKLPGFEKINDIVPYIREDENRAAPPPKGPKKKKSSSQKRKRAPDEEAIELDEVGAGADDVYDAPEAPKEVPEEERAMGGPLNRVYWPLGCEEWLKPKKREIKKGRVSEEGEDAIDMEDDD</sequence>
<gene>
    <name evidence="8" type="ORF">SMACR_07944</name>
</gene>
<dbReference type="PANTHER" id="PTHR31290">
    <property type="entry name" value="UV-DAMAGE ENDONUCLEASE"/>
    <property type="match status" value="1"/>
</dbReference>
<keyword evidence="4" id="KW-0228">DNA excision</keyword>
<feature type="compositionally biased region" description="Basic residues" evidence="7">
    <location>
        <begin position="623"/>
        <end position="636"/>
    </location>
</feature>
<feature type="region of interest" description="Disordered" evidence="7">
    <location>
        <begin position="61"/>
        <end position="110"/>
    </location>
</feature>
<name>A0A8S8ZMR9_SORMA</name>
<evidence type="ECO:0008006" key="10">
    <source>
        <dbReference type="Google" id="ProtNLM"/>
    </source>
</evidence>
<keyword evidence="5" id="KW-0378">Hydrolase</keyword>
<dbReference type="EMBL" id="NMPR01000065">
    <property type="protein sequence ID" value="KAA8631974.1"/>
    <property type="molecule type" value="Genomic_DNA"/>
</dbReference>
<feature type="region of interest" description="Disordered" evidence="7">
    <location>
        <begin position="547"/>
        <end position="571"/>
    </location>
</feature>
<evidence type="ECO:0000256" key="1">
    <source>
        <dbReference type="ARBA" id="ARBA00022722"/>
    </source>
</evidence>
<feature type="compositionally biased region" description="Basic and acidic residues" evidence="7">
    <location>
        <begin position="660"/>
        <end position="671"/>
    </location>
</feature>
<dbReference type="GO" id="GO:0005739">
    <property type="term" value="C:mitochondrion"/>
    <property type="evidence" value="ECO:0007669"/>
    <property type="project" value="TreeGrafter"/>
</dbReference>
<dbReference type="GO" id="GO:0004519">
    <property type="term" value="F:endonuclease activity"/>
    <property type="evidence" value="ECO:0007669"/>
    <property type="project" value="UniProtKB-KW"/>
</dbReference>
<dbReference type="GO" id="GO:0005634">
    <property type="term" value="C:nucleus"/>
    <property type="evidence" value="ECO:0007669"/>
    <property type="project" value="TreeGrafter"/>
</dbReference>
<keyword evidence="2" id="KW-0255">Endonuclease</keyword>
<dbReference type="InterPro" id="IPR004601">
    <property type="entry name" value="UvdE"/>
</dbReference>
<dbReference type="Gene3D" id="3.20.20.150">
    <property type="entry name" value="Divalent-metal-dependent TIM barrel enzymes"/>
    <property type="match status" value="1"/>
</dbReference>
<dbReference type="GO" id="GO:0009411">
    <property type="term" value="P:response to UV"/>
    <property type="evidence" value="ECO:0007669"/>
    <property type="project" value="InterPro"/>
</dbReference>
<evidence type="ECO:0000256" key="6">
    <source>
        <dbReference type="ARBA" id="ARBA00023204"/>
    </source>
</evidence>
<dbReference type="GO" id="GO:0043504">
    <property type="term" value="P:mitochondrial DNA repair"/>
    <property type="evidence" value="ECO:0007669"/>
    <property type="project" value="TreeGrafter"/>
</dbReference>
<dbReference type="Pfam" id="PF03851">
    <property type="entry name" value="UvdE"/>
    <property type="match status" value="1"/>
</dbReference>
<feature type="region of interest" description="Disordered" evidence="7">
    <location>
        <begin position="695"/>
        <end position="715"/>
    </location>
</feature>
<feature type="region of interest" description="Disordered" evidence="7">
    <location>
        <begin position="162"/>
        <end position="191"/>
    </location>
</feature>
<dbReference type="Proteomes" id="UP000433876">
    <property type="component" value="Unassembled WGS sequence"/>
</dbReference>
<keyword evidence="3" id="KW-0227">DNA damage</keyword>
<feature type="region of interest" description="Disordered" evidence="7">
    <location>
        <begin position="612"/>
        <end position="678"/>
    </location>
</feature>
<feature type="compositionally biased region" description="Polar residues" evidence="7">
    <location>
        <begin position="69"/>
        <end position="84"/>
    </location>
</feature>
<reference evidence="8 9" key="1">
    <citation type="submission" date="2017-07" db="EMBL/GenBank/DDBJ databases">
        <title>Genome sequence of the Sordaria macrospora wild type strain R19027.</title>
        <authorList>
            <person name="Nowrousian M."/>
            <person name="Teichert I."/>
            <person name="Kueck U."/>
        </authorList>
    </citation>
    <scope>NUCLEOTIDE SEQUENCE [LARGE SCALE GENOMIC DNA]</scope>
    <source>
        <strain evidence="8 9">R19027</strain>
        <tissue evidence="8">Mycelium</tissue>
    </source>
</reference>
<dbReference type="AlphaFoldDB" id="A0A8S8ZMR9"/>
<keyword evidence="6" id="KW-0234">DNA repair</keyword>
<keyword evidence="1" id="KW-0540">Nuclease</keyword>
<organism evidence="8 9">
    <name type="scientific">Sordaria macrospora</name>
    <dbReference type="NCBI Taxonomy" id="5147"/>
    <lineage>
        <taxon>Eukaryota</taxon>
        <taxon>Fungi</taxon>
        <taxon>Dikarya</taxon>
        <taxon>Ascomycota</taxon>
        <taxon>Pezizomycotina</taxon>
        <taxon>Sordariomycetes</taxon>
        <taxon>Sordariomycetidae</taxon>
        <taxon>Sordariales</taxon>
        <taxon>Sordariaceae</taxon>
        <taxon>Sordaria</taxon>
    </lineage>
</organism>
<dbReference type="VEuPathDB" id="FungiDB:SMAC_07944"/>
<evidence type="ECO:0000256" key="2">
    <source>
        <dbReference type="ARBA" id="ARBA00022759"/>
    </source>
</evidence>
<dbReference type="NCBIfam" id="TIGR00629">
    <property type="entry name" value="uvde"/>
    <property type="match status" value="1"/>
</dbReference>
<comment type="caution">
    <text evidence="8">The sequence shown here is derived from an EMBL/GenBank/DDBJ whole genome shotgun (WGS) entry which is preliminary data.</text>
</comment>
<dbReference type="GO" id="GO:0006289">
    <property type="term" value="P:nucleotide-excision repair"/>
    <property type="evidence" value="ECO:0007669"/>
    <property type="project" value="InterPro"/>
</dbReference>
<evidence type="ECO:0000313" key="9">
    <source>
        <dbReference type="Proteomes" id="UP000433876"/>
    </source>
</evidence>
<evidence type="ECO:0000256" key="5">
    <source>
        <dbReference type="ARBA" id="ARBA00022801"/>
    </source>
</evidence>
<evidence type="ECO:0000256" key="7">
    <source>
        <dbReference type="SAM" id="MobiDB-lite"/>
    </source>
</evidence>
<proteinExistence type="predicted"/>
<feature type="compositionally biased region" description="Acidic residues" evidence="7">
    <location>
        <begin position="704"/>
        <end position="715"/>
    </location>
</feature>
<evidence type="ECO:0000256" key="4">
    <source>
        <dbReference type="ARBA" id="ARBA00022769"/>
    </source>
</evidence>